<feature type="domain" description="Amidohydrolase-related" evidence="2">
    <location>
        <begin position="129"/>
        <end position="372"/>
    </location>
</feature>
<dbReference type="Proteomes" id="UP000465361">
    <property type="component" value="Unassembled WGS sequence"/>
</dbReference>
<organism evidence="3 4">
    <name type="scientific">Mycobacterium botniense</name>
    <dbReference type="NCBI Taxonomy" id="84962"/>
    <lineage>
        <taxon>Bacteria</taxon>
        <taxon>Bacillati</taxon>
        <taxon>Actinomycetota</taxon>
        <taxon>Actinomycetes</taxon>
        <taxon>Mycobacteriales</taxon>
        <taxon>Mycobacteriaceae</taxon>
        <taxon>Mycobacterium</taxon>
    </lineage>
</organism>
<evidence type="ECO:0000259" key="2">
    <source>
        <dbReference type="Pfam" id="PF04909"/>
    </source>
</evidence>
<dbReference type="PANTHER" id="PTHR21240">
    <property type="entry name" value="2-AMINO-3-CARBOXYLMUCONATE-6-SEMIALDEHYDE DECARBOXYLASE"/>
    <property type="match status" value="1"/>
</dbReference>
<dbReference type="PANTHER" id="PTHR21240:SF28">
    <property type="entry name" value="ISO-OROTATE DECARBOXYLASE (EUROFUNG)"/>
    <property type="match status" value="1"/>
</dbReference>
<keyword evidence="1" id="KW-0456">Lyase</keyword>
<dbReference type="GO" id="GO:0016787">
    <property type="term" value="F:hydrolase activity"/>
    <property type="evidence" value="ECO:0007669"/>
    <property type="project" value="InterPro"/>
</dbReference>
<evidence type="ECO:0000256" key="1">
    <source>
        <dbReference type="ARBA" id="ARBA00023239"/>
    </source>
</evidence>
<dbReference type="AlphaFoldDB" id="A0A7I9Y2C7"/>
<sequence length="380" mass="42814">MTGIVDSDQHLYESRSLWAEHIDPAARDEALSLVDDELGYTWLTWRGTRLALADVHTPGDTASCGMHRQRQRAGAQPGYRYDDALPDSYWRPDSRVDWLDAAGLDEAVVFPNYGLLWERRLTSSLPALTANMTAWNRWCAVVQQEARGRLHAVAHLTLRDPGWLQTELDRLADAGVGLAMISPGPVEGRALSHPDHDRIWSAFVDHGITPVFHVADQARTFDDCWYPDDQSGDLVPATEAVFLWVPPALALTDLILHGVFDRHPQLRIGVVELSSAWVPSFLLMLDGASDFTTRLNGKPVAALSRRPSEYFLDHVRVSSFSYEDPRQLTEKTGDVFMFCSDYPHSEGTATPLDDYRRMGCHEKQMPGLFHTNIDWLLHRS</sequence>
<dbReference type="EMBL" id="BLKW01000004">
    <property type="protein sequence ID" value="GFG76211.1"/>
    <property type="molecule type" value="Genomic_DNA"/>
</dbReference>
<comment type="caution">
    <text evidence="3">The sequence shown here is derived from an EMBL/GenBank/DDBJ whole genome shotgun (WGS) entry which is preliminary data.</text>
</comment>
<gene>
    <name evidence="3" type="ORF">MBOT_35760</name>
</gene>
<dbReference type="InterPro" id="IPR006680">
    <property type="entry name" value="Amidohydro-rel"/>
</dbReference>
<dbReference type="Gene3D" id="3.20.20.140">
    <property type="entry name" value="Metal-dependent hydrolases"/>
    <property type="match status" value="1"/>
</dbReference>
<proteinExistence type="predicted"/>
<dbReference type="GO" id="GO:0016831">
    <property type="term" value="F:carboxy-lyase activity"/>
    <property type="evidence" value="ECO:0007669"/>
    <property type="project" value="InterPro"/>
</dbReference>
<dbReference type="GO" id="GO:0005737">
    <property type="term" value="C:cytoplasm"/>
    <property type="evidence" value="ECO:0007669"/>
    <property type="project" value="TreeGrafter"/>
</dbReference>
<dbReference type="GO" id="GO:0019748">
    <property type="term" value="P:secondary metabolic process"/>
    <property type="evidence" value="ECO:0007669"/>
    <property type="project" value="TreeGrafter"/>
</dbReference>
<dbReference type="InterPro" id="IPR032466">
    <property type="entry name" value="Metal_Hydrolase"/>
</dbReference>
<dbReference type="Pfam" id="PF04909">
    <property type="entry name" value="Amidohydro_2"/>
    <property type="match status" value="1"/>
</dbReference>
<accession>A0A7I9Y2C7</accession>
<reference evidence="3 4" key="1">
    <citation type="journal article" date="2019" name="Emerg. Microbes Infect.">
        <title>Comprehensive subspecies identification of 175 nontuberculous mycobacteria species based on 7547 genomic profiles.</title>
        <authorList>
            <person name="Matsumoto Y."/>
            <person name="Kinjo T."/>
            <person name="Motooka D."/>
            <person name="Nabeya D."/>
            <person name="Jung N."/>
            <person name="Uechi K."/>
            <person name="Horii T."/>
            <person name="Iida T."/>
            <person name="Fujita J."/>
            <person name="Nakamura S."/>
        </authorList>
    </citation>
    <scope>NUCLEOTIDE SEQUENCE [LARGE SCALE GENOMIC DNA]</scope>
    <source>
        <strain evidence="3 4">JCM 17322</strain>
    </source>
</reference>
<evidence type="ECO:0000313" key="3">
    <source>
        <dbReference type="EMBL" id="GFG76211.1"/>
    </source>
</evidence>
<name>A0A7I9Y2C7_9MYCO</name>
<evidence type="ECO:0000313" key="4">
    <source>
        <dbReference type="Proteomes" id="UP000465361"/>
    </source>
</evidence>
<dbReference type="InterPro" id="IPR032465">
    <property type="entry name" value="ACMSD"/>
</dbReference>
<keyword evidence="4" id="KW-1185">Reference proteome</keyword>
<dbReference type="RefSeq" id="WP_163759368.1">
    <property type="nucleotide sequence ID" value="NZ_BLKW01000004.1"/>
</dbReference>
<dbReference type="SUPFAM" id="SSF51556">
    <property type="entry name" value="Metallo-dependent hydrolases"/>
    <property type="match status" value="1"/>
</dbReference>
<protein>
    <recommendedName>
        <fullName evidence="2">Amidohydrolase-related domain-containing protein</fullName>
    </recommendedName>
</protein>